<proteinExistence type="predicted"/>
<feature type="transmembrane region" description="Helical" evidence="1">
    <location>
        <begin position="83"/>
        <end position="104"/>
    </location>
</feature>
<name>A0ABU7LHJ5_9NOCA</name>
<feature type="transmembrane region" description="Helical" evidence="1">
    <location>
        <begin position="36"/>
        <end position="53"/>
    </location>
</feature>
<accession>A0ABU7LHJ5</accession>
<organism evidence="3 4">
    <name type="scientific">Rhodococcus artemisiae</name>
    <dbReference type="NCBI Taxonomy" id="714159"/>
    <lineage>
        <taxon>Bacteria</taxon>
        <taxon>Bacillati</taxon>
        <taxon>Actinomycetota</taxon>
        <taxon>Actinomycetes</taxon>
        <taxon>Mycobacteriales</taxon>
        <taxon>Nocardiaceae</taxon>
        <taxon>Rhodococcus</taxon>
    </lineage>
</organism>
<reference evidence="3 4" key="1">
    <citation type="submission" date="2023-07" db="EMBL/GenBank/DDBJ databases">
        <authorList>
            <person name="Girao M."/>
            <person name="Carvalho M.F."/>
        </authorList>
    </citation>
    <scope>NUCLEOTIDE SEQUENCE [LARGE SCALE GENOMIC DNA]</scope>
    <source>
        <strain evidence="3 4">YIM65754</strain>
    </source>
</reference>
<comment type="caution">
    <text evidence="3">The sequence shown here is derived from an EMBL/GenBank/DDBJ whole genome shotgun (WGS) entry which is preliminary data.</text>
</comment>
<sequence>MIDTRKPAGGAAVLLGLVTMSAGIWADTTPIGSGLTLGFGALATLYALWSLIARNPTKDHWALSVVGLVLFVLPWVGQYAGDAAAWTSWISGALIMLIAGTAYVQDESDDLTEKAERHGRETYRAEHARV</sequence>
<dbReference type="Pfam" id="PF03779">
    <property type="entry name" value="SPW"/>
    <property type="match status" value="1"/>
</dbReference>
<protein>
    <recommendedName>
        <fullName evidence="2">SPW repeat-containing integral membrane domain-containing protein</fullName>
    </recommendedName>
</protein>
<keyword evidence="1" id="KW-0812">Transmembrane</keyword>
<evidence type="ECO:0000313" key="4">
    <source>
        <dbReference type="Proteomes" id="UP001336020"/>
    </source>
</evidence>
<evidence type="ECO:0000313" key="3">
    <source>
        <dbReference type="EMBL" id="MEE2061001.1"/>
    </source>
</evidence>
<evidence type="ECO:0000259" key="2">
    <source>
        <dbReference type="Pfam" id="PF03779"/>
    </source>
</evidence>
<dbReference type="RefSeq" id="WP_330136169.1">
    <property type="nucleotide sequence ID" value="NZ_JAUTXY010000015.1"/>
</dbReference>
<dbReference type="Proteomes" id="UP001336020">
    <property type="component" value="Unassembled WGS sequence"/>
</dbReference>
<feature type="transmembrane region" description="Helical" evidence="1">
    <location>
        <begin position="60"/>
        <end position="77"/>
    </location>
</feature>
<dbReference type="InterPro" id="IPR005530">
    <property type="entry name" value="SPW"/>
</dbReference>
<dbReference type="EMBL" id="JAUTXY010000015">
    <property type="protein sequence ID" value="MEE2061001.1"/>
    <property type="molecule type" value="Genomic_DNA"/>
</dbReference>
<keyword evidence="4" id="KW-1185">Reference proteome</keyword>
<feature type="domain" description="SPW repeat-containing integral membrane" evidence="2">
    <location>
        <begin position="10"/>
        <end position="99"/>
    </location>
</feature>
<evidence type="ECO:0000256" key="1">
    <source>
        <dbReference type="SAM" id="Phobius"/>
    </source>
</evidence>
<keyword evidence="1" id="KW-1133">Transmembrane helix</keyword>
<gene>
    <name evidence="3" type="ORF">Q7514_26100</name>
</gene>
<keyword evidence="1" id="KW-0472">Membrane</keyword>